<dbReference type="EMBL" id="DSDK01000644">
    <property type="protein sequence ID" value="HDR52246.1"/>
    <property type="molecule type" value="Genomic_DNA"/>
</dbReference>
<dbReference type="Gene3D" id="3.40.109.10">
    <property type="entry name" value="NADH Oxidase"/>
    <property type="match status" value="1"/>
</dbReference>
<feature type="non-terminal residue" evidence="2">
    <location>
        <position position="1"/>
    </location>
</feature>
<comment type="caution">
    <text evidence="2">The sequence shown here is derived from an EMBL/GenBank/DDBJ whole genome shotgun (WGS) entry which is preliminary data.</text>
</comment>
<dbReference type="SUPFAM" id="SSF55469">
    <property type="entry name" value="FMN-dependent nitroreductase-like"/>
    <property type="match status" value="1"/>
</dbReference>
<evidence type="ECO:0000313" key="2">
    <source>
        <dbReference type="EMBL" id="HDR52246.1"/>
    </source>
</evidence>
<sequence length="135" mass="15382">YRTAPSARAVHEYDIYIIKNDGWYVYDAEQHAMLKMGNENLQEHAGSQDYVQTAPVNLVFVADFDRMEVYDEEMKVFYSATNVGFISQNVYLWCASEGLGTVVRGLIDKEKAKEVLKLRPNQHVILAQTVGYPGE</sequence>
<dbReference type="Proteomes" id="UP000886047">
    <property type="component" value="Unassembled WGS sequence"/>
</dbReference>
<dbReference type="Pfam" id="PF00881">
    <property type="entry name" value="Nitroreductase"/>
    <property type="match status" value="1"/>
</dbReference>
<dbReference type="InterPro" id="IPR000415">
    <property type="entry name" value="Nitroreductase-like"/>
</dbReference>
<organism evidence="2">
    <name type="scientific">Mariniphaga anaerophila</name>
    <dbReference type="NCBI Taxonomy" id="1484053"/>
    <lineage>
        <taxon>Bacteria</taxon>
        <taxon>Pseudomonadati</taxon>
        <taxon>Bacteroidota</taxon>
        <taxon>Bacteroidia</taxon>
        <taxon>Marinilabiliales</taxon>
        <taxon>Prolixibacteraceae</taxon>
        <taxon>Mariniphaga</taxon>
    </lineage>
</organism>
<accession>A0A831LXC0</accession>
<dbReference type="InterPro" id="IPR052544">
    <property type="entry name" value="Bacteriocin_Proc_Enz"/>
</dbReference>
<evidence type="ECO:0000259" key="1">
    <source>
        <dbReference type="Pfam" id="PF00881"/>
    </source>
</evidence>
<name>A0A831LXC0_9BACT</name>
<dbReference type="InterPro" id="IPR029479">
    <property type="entry name" value="Nitroreductase"/>
</dbReference>
<gene>
    <name evidence="2" type="ORF">ENN90_11605</name>
</gene>
<reference evidence="2" key="1">
    <citation type="journal article" date="2020" name="mSystems">
        <title>Genome- and Community-Level Interaction Insights into Carbon Utilization and Element Cycling Functions of Hydrothermarchaeota in Hydrothermal Sediment.</title>
        <authorList>
            <person name="Zhou Z."/>
            <person name="Liu Y."/>
            <person name="Xu W."/>
            <person name="Pan J."/>
            <person name="Luo Z.H."/>
            <person name="Li M."/>
        </authorList>
    </citation>
    <scope>NUCLEOTIDE SEQUENCE [LARGE SCALE GENOMIC DNA]</scope>
    <source>
        <strain evidence="2">SpSt-1217</strain>
    </source>
</reference>
<proteinExistence type="predicted"/>
<dbReference type="AlphaFoldDB" id="A0A831LXC0"/>
<protein>
    <submittedName>
        <fullName evidence="2">SagB/ThcOx family dehydrogenase</fullName>
    </submittedName>
</protein>
<dbReference type="GO" id="GO:0016491">
    <property type="term" value="F:oxidoreductase activity"/>
    <property type="evidence" value="ECO:0007669"/>
    <property type="project" value="InterPro"/>
</dbReference>
<feature type="domain" description="Nitroreductase" evidence="1">
    <location>
        <begin position="2"/>
        <end position="132"/>
    </location>
</feature>
<dbReference type="PANTHER" id="PTHR43745">
    <property type="entry name" value="NITROREDUCTASE MJ1384-RELATED"/>
    <property type="match status" value="1"/>
</dbReference>
<dbReference type="PANTHER" id="PTHR43745:SF2">
    <property type="entry name" value="NITROREDUCTASE MJ1384-RELATED"/>
    <property type="match status" value="1"/>
</dbReference>